<dbReference type="Gene3D" id="2.40.50.870">
    <property type="entry name" value="Protein of unknown function (DUF3299)"/>
    <property type="match status" value="1"/>
</dbReference>
<dbReference type="RefSeq" id="WP_168146505.1">
    <property type="nucleotide sequence ID" value="NZ_JAAVXB010000001.1"/>
</dbReference>
<gene>
    <name evidence="3" type="ORF">G7Y82_03025</name>
</gene>
<protein>
    <submittedName>
        <fullName evidence="3">DUF3299 domain-containing protein</fullName>
    </submittedName>
</protein>
<evidence type="ECO:0000313" key="3">
    <source>
        <dbReference type="EMBL" id="NKF21276.1"/>
    </source>
</evidence>
<proteinExistence type="predicted"/>
<feature type="compositionally biased region" description="Polar residues" evidence="1">
    <location>
        <begin position="37"/>
        <end position="46"/>
    </location>
</feature>
<evidence type="ECO:0000256" key="2">
    <source>
        <dbReference type="SAM" id="SignalP"/>
    </source>
</evidence>
<dbReference type="InterPro" id="IPR021727">
    <property type="entry name" value="DUF3299"/>
</dbReference>
<dbReference type="EMBL" id="JAAVXB010000001">
    <property type="protein sequence ID" value="NKF21276.1"/>
    <property type="molecule type" value="Genomic_DNA"/>
</dbReference>
<keyword evidence="2" id="KW-0732">Signal</keyword>
<keyword evidence="4" id="KW-1185">Reference proteome</keyword>
<feature type="chain" id="PRO_5036948410" evidence="2">
    <location>
        <begin position="18"/>
        <end position="322"/>
    </location>
</feature>
<dbReference type="Proteomes" id="UP000653472">
    <property type="component" value="Unassembled WGS sequence"/>
</dbReference>
<feature type="region of interest" description="Disordered" evidence="1">
    <location>
        <begin position="21"/>
        <end position="72"/>
    </location>
</feature>
<evidence type="ECO:0000256" key="1">
    <source>
        <dbReference type="SAM" id="MobiDB-lite"/>
    </source>
</evidence>
<comment type="caution">
    <text evidence="3">The sequence shown here is derived from an EMBL/GenBank/DDBJ whole genome shotgun (WGS) entry which is preliminary data.</text>
</comment>
<dbReference type="Pfam" id="PF11736">
    <property type="entry name" value="DUF3299"/>
    <property type="match status" value="1"/>
</dbReference>
<feature type="signal peptide" evidence="2">
    <location>
        <begin position="1"/>
        <end position="17"/>
    </location>
</feature>
<reference evidence="3" key="1">
    <citation type="submission" date="2020-03" db="EMBL/GenBank/DDBJ databases">
        <title>Solimonas marina sp. nov., isolated from deep seawater of the Pacific Ocean.</title>
        <authorList>
            <person name="Liu X."/>
            <person name="Lai Q."/>
            <person name="Sun F."/>
            <person name="Gai Y."/>
            <person name="Li G."/>
            <person name="Shao Z."/>
        </authorList>
    </citation>
    <scope>NUCLEOTIDE SEQUENCE</scope>
    <source>
        <strain evidence="3">C16B3</strain>
    </source>
</reference>
<dbReference type="AlphaFoldDB" id="A0A970B8D6"/>
<name>A0A970B8D6_9GAMM</name>
<sequence>MPGARISIALLLTAALAACGRHDEPTGQPPAPPTDKPATQTAQTDWTLAATPDVPPATAQQPTTSTPSSASHPIVRYYNGKLVEDHSAPVLEIQSEFDNHRNGKLAVPAFPGDIVYLYASLQTEAGTPLKNVAVSVRSKRGTPYVLMADHTDAQGDLEFRLIAGPLGADLITVSAAGARQDFYLDVSAPTRKQWLGGLDLHGTTSWDLLMSARLDMQRDLTRAVFPAPLQALDRQRIRIAGFMVPLGLDEKQTHFLLSANPPSCFFHPPGGPASAMEVFAPAGVAMTYEPMVLEGQLELHAKSQDSILYRLRSARLVSTIKR</sequence>
<accession>A0A970B8D6</accession>
<organism evidence="3 4">
    <name type="scientific">Solimonas marina</name>
    <dbReference type="NCBI Taxonomy" id="2714601"/>
    <lineage>
        <taxon>Bacteria</taxon>
        <taxon>Pseudomonadati</taxon>
        <taxon>Pseudomonadota</taxon>
        <taxon>Gammaproteobacteria</taxon>
        <taxon>Nevskiales</taxon>
        <taxon>Nevskiaceae</taxon>
        <taxon>Solimonas</taxon>
    </lineage>
</organism>
<feature type="compositionally biased region" description="Low complexity" evidence="1">
    <location>
        <begin position="49"/>
        <end position="71"/>
    </location>
</feature>
<evidence type="ECO:0000313" key="4">
    <source>
        <dbReference type="Proteomes" id="UP000653472"/>
    </source>
</evidence>
<dbReference type="PROSITE" id="PS51257">
    <property type="entry name" value="PROKAR_LIPOPROTEIN"/>
    <property type="match status" value="1"/>
</dbReference>